<dbReference type="SUPFAM" id="SSF51569">
    <property type="entry name" value="Aldolase"/>
    <property type="match status" value="1"/>
</dbReference>
<organism evidence="2">
    <name type="scientific">hydrothermal vent metagenome</name>
    <dbReference type="NCBI Taxonomy" id="652676"/>
    <lineage>
        <taxon>unclassified sequences</taxon>
        <taxon>metagenomes</taxon>
        <taxon>ecological metagenomes</taxon>
    </lineage>
</organism>
<dbReference type="InterPro" id="IPR006190">
    <property type="entry name" value="SAF_AFP_Neu5Ac"/>
</dbReference>
<proteinExistence type="predicted"/>
<dbReference type="Pfam" id="PF08666">
    <property type="entry name" value="SAF"/>
    <property type="match status" value="1"/>
</dbReference>
<dbReference type="SMART" id="SM00858">
    <property type="entry name" value="SAF"/>
    <property type="match status" value="1"/>
</dbReference>
<accession>A0A3B0SHB6</accession>
<feature type="domain" description="AFP-like" evidence="1">
    <location>
        <begin position="293"/>
        <end position="349"/>
    </location>
</feature>
<dbReference type="AlphaFoldDB" id="A0A3B0SHB6"/>
<dbReference type="PROSITE" id="PS50844">
    <property type="entry name" value="AFP_LIKE"/>
    <property type="match status" value="1"/>
</dbReference>
<dbReference type="Gene3D" id="3.20.20.70">
    <property type="entry name" value="Aldolase class I"/>
    <property type="match status" value="1"/>
</dbReference>
<dbReference type="InterPro" id="IPR057736">
    <property type="entry name" value="SAF_PseI/NeuA/NeuB"/>
</dbReference>
<dbReference type="GO" id="GO:0050462">
    <property type="term" value="F:N-acetylneuraminate synthase activity"/>
    <property type="evidence" value="ECO:0007669"/>
    <property type="project" value="UniProtKB-EC"/>
</dbReference>
<name>A0A3B0SHB6_9ZZZZ</name>
<dbReference type="InterPro" id="IPR013785">
    <property type="entry name" value="Aldolase_TIM"/>
</dbReference>
<dbReference type="GO" id="GO:0016051">
    <property type="term" value="P:carbohydrate biosynthetic process"/>
    <property type="evidence" value="ECO:0007669"/>
    <property type="project" value="InterPro"/>
</dbReference>
<dbReference type="EMBL" id="UOED01000089">
    <property type="protein sequence ID" value="VAV94335.1"/>
    <property type="molecule type" value="Genomic_DNA"/>
</dbReference>
<dbReference type="InterPro" id="IPR020030">
    <property type="entry name" value="Pseudaminic_synth_PseI"/>
</dbReference>
<protein>
    <submittedName>
        <fullName evidence="2">N-acetylneuraminate synthase</fullName>
        <ecNumber evidence="2">2.5.1.56</ecNumber>
    </submittedName>
</protein>
<dbReference type="GO" id="GO:0047444">
    <property type="term" value="F:N-acylneuraminate-9-phosphate synthase activity"/>
    <property type="evidence" value="ECO:0007669"/>
    <property type="project" value="TreeGrafter"/>
</dbReference>
<dbReference type="InterPro" id="IPR013132">
    <property type="entry name" value="PseI/NeuA/B-like_N"/>
</dbReference>
<dbReference type="InterPro" id="IPR051690">
    <property type="entry name" value="PseI-like"/>
</dbReference>
<dbReference type="InterPro" id="IPR013974">
    <property type="entry name" value="SAF"/>
</dbReference>
<reference evidence="2" key="1">
    <citation type="submission" date="2018-06" db="EMBL/GenBank/DDBJ databases">
        <authorList>
            <person name="Zhirakovskaya E."/>
        </authorList>
    </citation>
    <scope>NUCLEOTIDE SEQUENCE</scope>
</reference>
<dbReference type="InterPro" id="IPR036732">
    <property type="entry name" value="AFP_Neu5c_C_sf"/>
</dbReference>
<dbReference type="Pfam" id="PF03102">
    <property type="entry name" value="NeuB"/>
    <property type="match status" value="1"/>
</dbReference>
<dbReference type="EC" id="2.5.1.56" evidence="2"/>
<gene>
    <name evidence="2" type="ORF">MNBD_ALPHA02-3</name>
</gene>
<dbReference type="CDD" id="cd11615">
    <property type="entry name" value="SAF_NeuB_like"/>
    <property type="match status" value="1"/>
</dbReference>
<dbReference type="PANTHER" id="PTHR42966">
    <property type="entry name" value="N-ACETYLNEURAMINATE SYNTHASE"/>
    <property type="match status" value="1"/>
</dbReference>
<dbReference type="Gene3D" id="3.90.1210.10">
    <property type="entry name" value="Antifreeze-like/N-acetylneuraminic acid synthase C-terminal domain"/>
    <property type="match status" value="1"/>
</dbReference>
<sequence>MNKHIQIGKHTLGHGLPPYIIAEMSGNHNHDLSRALKIIDAAKTAGVHAVKLQTYTADTITIDHDGDEFLITQGLWAGRRLYELYEEAHTPWDWHKAMFDHAAKLDITIFSSPFDKTAIDFLEDLNAPAYKIASFEIVDLPLIRYAASTGKPIIMSTGIATKDEIGEAIAAVRDSNNHNLIVLHCVSGYPSDPAEANLMTMKDIADSFDVLTGLSDHSYGIAVAVAATALGATVIEKHLTLSRAEGGVDSDFSLEPQEFADLATSCATAHGALGQVSYDLKQSEIENQKFRRSLYAVADIQKGAALSPENIRSIRPGLGLKPKYFDDIMGKKASRLITRGSPLSWGMLE</sequence>
<dbReference type="PANTHER" id="PTHR42966:SF2">
    <property type="entry name" value="PSEUDAMINIC ACID SYNTHASE"/>
    <property type="match status" value="1"/>
</dbReference>
<dbReference type="NCBIfam" id="TIGR03586">
    <property type="entry name" value="PseI"/>
    <property type="match status" value="1"/>
</dbReference>
<dbReference type="SUPFAM" id="SSF51269">
    <property type="entry name" value="AFP III-like domain"/>
    <property type="match status" value="1"/>
</dbReference>
<keyword evidence="2" id="KW-0808">Transferase</keyword>
<evidence type="ECO:0000259" key="1">
    <source>
        <dbReference type="PROSITE" id="PS50844"/>
    </source>
</evidence>
<evidence type="ECO:0000313" key="2">
    <source>
        <dbReference type="EMBL" id="VAV94335.1"/>
    </source>
</evidence>